<dbReference type="SUPFAM" id="SSF47323">
    <property type="entry name" value="Anticodon-binding domain of a subclass of class I aminoacyl-tRNA synthetases"/>
    <property type="match status" value="1"/>
</dbReference>
<dbReference type="PANTHER" id="PTHR11956">
    <property type="entry name" value="ARGINYL-TRNA SYNTHETASE"/>
    <property type="match status" value="1"/>
</dbReference>
<evidence type="ECO:0000256" key="10">
    <source>
        <dbReference type="RuleBase" id="RU363038"/>
    </source>
</evidence>
<dbReference type="InterPro" id="IPR009080">
    <property type="entry name" value="tRNAsynth_Ia_anticodon-bd"/>
</dbReference>
<dbReference type="Gene3D" id="3.40.50.620">
    <property type="entry name" value="HUPs"/>
    <property type="match status" value="1"/>
</dbReference>
<dbReference type="InterPro" id="IPR001412">
    <property type="entry name" value="aa-tRNA-synth_I_CS"/>
</dbReference>
<dbReference type="Gene3D" id="3.30.1360.70">
    <property type="entry name" value="Arginyl tRNA synthetase N-terminal domain"/>
    <property type="match status" value="1"/>
</dbReference>
<evidence type="ECO:0000313" key="14">
    <source>
        <dbReference type="Proteomes" id="UP000772812"/>
    </source>
</evidence>
<keyword evidence="14" id="KW-1185">Reference proteome</keyword>
<evidence type="ECO:0000256" key="8">
    <source>
        <dbReference type="ARBA" id="ARBA00049339"/>
    </source>
</evidence>
<dbReference type="Proteomes" id="UP000772812">
    <property type="component" value="Unassembled WGS sequence"/>
</dbReference>
<name>A0ABS1GIG0_9AQUI</name>
<dbReference type="EC" id="6.1.1.19" evidence="9"/>
<comment type="caution">
    <text evidence="13">The sequence shown here is derived from an EMBL/GenBank/DDBJ whole genome shotgun (WGS) entry which is preliminary data.</text>
</comment>
<gene>
    <name evidence="9" type="primary">argS</name>
    <name evidence="13" type="ORF">GWK41_06545</name>
</gene>
<comment type="subunit">
    <text evidence="9">Monomer.</text>
</comment>
<dbReference type="PANTHER" id="PTHR11956:SF5">
    <property type="entry name" value="ARGININE--TRNA LIGASE, CYTOPLASMIC"/>
    <property type="match status" value="1"/>
</dbReference>
<dbReference type="Pfam" id="PF05746">
    <property type="entry name" value="DALR_1"/>
    <property type="match status" value="1"/>
</dbReference>
<evidence type="ECO:0000256" key="4">
    <source>
        <dbReference type="ARBA" id="ARBA00022741"/>
    </source>
</evidence>
<dbReference type="InterPro" id="IPR005148">
    <property type="entry name" value="Arg-tRNA-synth_N"/>
</dbReference>
<dbReference type="InterPro" id="IPR035684">
    <property type="entry name" value="ArgRS_core"/>
</dbReference>
<comment type="similarity">
    <text evidence="1 9 10">Belongs to the class-I aminoacyl-tRNA synthetase family.</text>
</comment>
<dbReference type="SMART" id="SM01016">
    <property type="entry name" value="Arg_tRNA_synt_N"/>
    <property type="match status" value="1"/>
</dbReference>
<organism evidence="13 14">
    <name type="scientific">Persephonella atlantica</name>
    <dbReference type="NCBI Taxonomy" id="2699429"/>
    <lineage>
        <taxon>Bacteria</taxon>
        <taxon>Pseudomonadati</taxon>
        <taxon>Aquificota</taxon>
        <taxon>Aquificia</taxon>
        <taxon>Aquificales</taxon>
        <taxon>Hydrogenothermaceae</taxon>
        <taxon>Persephonella</taxon>
    </lineage>
</organism>
<feature type="domain" description="Arginyl tRNA synthetase N-terminal" evidence="12">
    <location>
        <begin position="3"/>
        <end position="88"/>
    </location>
</feature>
<evidence type="ECO:0000259" key="12">
    <source>
        <dbReference type="SMART" id="SM01016"/>
    </source>
</evidence>
<evidence type="ECO:0000256" key="5">
    <source>
        <dbReference type="ARBA" id="ARBA00022840"/>
    </source>
</evidence>
<evidence type="ECO:0000256" key="2">
    <source>
        <dbReference type="ARBA" id="ARBA00022490"/>
    </source>
</evidence>
<dbReference type="GO" id="GO:0004814">
    <property type="term" value="F:arginine-tRNA ligase activity"/>
    <property type="evidence" value="ECO:0007669"/>
    <property type="project" value="UniProtKB-EC"/>
</dbReference>
<dbReference type="NCBIfam" id="TIGR00456">
    <property type="entry name" value="argS"/>
    <property type="match status" value="1"/>
</dbReference>
<keyword evidence="7 9" id="KW-0030">Aminoacyl-tRNA synthetase</keyword>
<dbReference type="HAMAP" id="MF_00123">
    <property type="entry name" value="Arg_tRNA_synth"/>
    <property type="match status" value="1"/>
</dbReference>
<accession>A0ABS1GIG0</accession>
<dbReference type="EMBL" id="JAACYA010000002">
    <property type="protein sequence ID" value="MBK3332723.1"/>
    <property type="molecule type" value="Genomic_DNA"/>
</dbReference>
<dbReference type="Gene3D" id="1.10.730.10">
    <property type="entry name" value="Isoleucyl-tRNA Synthetase, Domain 1"/>
    <property type="match status" value="1"/>
</dbReference>
<comment type="subcellular location">
    <subcellularLocation>
        <location evidence="9">Cytoplasm</location>
    </subcellularLocation>
</comment>
<evidence type="ECO:0000313" key="13">
    <source>
        <dbReference type="EMBL" id="MBK3332723.1"/>
    </source>
</evidence>
<dbReference type="InterPro" id="IPR001278">
    <property type="entry name" value="Arg-tRNA-ligase"/>
</dbReference>
<evidence type="ECO:0000256" key="3">
    <source>
        <dbReference type="ARBA" id="ARBA00022598"/>
    </source>
</evidence>
<comment type="catalytic activity">
    <reaction evidence="8 9">
        <text>tRNA(Arg) + L-arginine + ATP = L-arginyl-tRNA(Arg) + AMP + diphosphate</text>
        <dbReference type="Rhea" id="RHEA:20301"/>
        <dbReference type="Rhea" id="RHEA-COMP:9658"/>
        <dbReference type="Rhea" id="RHEA-COMP:9673"/>
        <dbReference type="ChEBI" id="CHEBI:30616"/>
        <dbReference type="ChEBI" id="CHEBI:32682"/>
        <dbReference type="ChEBI" id="CHEBI:33019"/>
        <dbReference type="ChEBI" id="CHEBI:78442"/>
        <dbReference type="ChEBI" id="CHEBI:78513"/>
        <dbReference type="ChEBI" id="CHEBI:456215"/>
        <dbReference type="EC" id="6.1.1.19"/>
    </reaction>
</comment>
<dbReference type="InterPro" id="IPR008909">
    <property type="entry name" value="DALR_anticod-bd"/>
</dbReference>
<feature type="domain" description="DALR anticodon binding" evidence="11">
    <location>
        <begin position="431"/>
        <end position="553"/>
    </location>
</feature>
<evidence type="ECO:0000256" key="7">
    <source>
        <dbReference type="ARBA" id="ARBA00023146"/>
    </source>
</evidence>
<dbReference type="InterPro" id="IPR036695">
    <property type="entry name" value="Arg-tRNA-synth_N_sf"/>
</dbReference>
<sequence>MKEEIRNRIVQELSKVIPEIEEVKEKIKIDIPKEEKFGDLSINAAFLLTKYLKKKPLEIAQQIKQILEKLPEFSKVEVAGGGFVNLFLSIEYYRQVIDQILTEKDRYGAAKKKDKGRINVEFVSANPTGPLHLGHGRGAVVGNVQSNLYDYMGYVVEREFYINDAGKQIQKLGESVYARFRQIEQPDYPFPEDGYHGEYIKEIAQHLYKYEREKILSMVDEKQAIDFCGEFAKELLLEKIKNDLKEFGVEFDIWFSEKKLYTTGKVEEALQFLKDKGMIYEKDGAVWVKTTLYGDDKDRVIIKSDGSYTYFAGDIAYHYDKFKRGYDFIVNVWGADHHGYFPRLKAAVMAFGVPENWINVMFIQLVKLFKDGKEIKMSKRSGSFITLKELIEEVGKDAVVYFFLTKDSDTHLNFDIDLAVKKSSENPVYYVQYAHARICSVFREAKERFGFDPEEDFEADINLLKEETERVLMKNLAFIPDLVREAGEKKQPHKLTQITYKLASEFHYYYNNFKFLNPDDEKLMKSRLLLLKAVRETFRTLFKLMGITPLERM</sequence>
<proteinExistence type="inferred from homology"/>
<keyword evidence="3 9" id="KW-0436">Ligase</keyword>
<dbReference type="SMART" id="SM00836">
    <property type="entry name" value="DALR_1"/>
    <property type="match status" value="1"/>
</dbReference>
<dbReference type="CDD" id="cd00671">
    <property type="entry name" value="ArgRS_core"/>
    <property type="match status" value="1"/>
</dbReference>
<dbReference type="PROSITE" id="PS00178">
    <property type="entry name" value="AA_TRNA_LIGASE_I"/>
    <property type="match status" value="1"/>
</dbReference>
<evidence type="ECO:0000256" key="9">
    <source>
        <dbReference type="HAMAP-Rule" id="MF_00123"/>
    </source>
</evidence>
<dbReference type="PRINTS" id="PR01038">
    <property type="entry name" value="TRNASYNTHARG"/>
</dbReference>
<keyword evidence="5 9" id="KW-0067">ATP-binding</keyword>
<dbReference type="Pfam" id="PF00750">
    <property type="entry name" value="tRNA-synt_1d"/>
    <property type="match status" value="1"/>
</dbReference>
<evidence type="ECO:0000256" key="1">
    <source>
        <dbReference type="ARBA" id="ARBA00005594"/>
    </source>
</evidence>
<dbReference type="InterPro" id="IPR014729">
    <property type="entry name" value="Rossmann-like_a/b/a_fold"/>
</dbReference>
<dbReference type="RefSeq" id="WP_200674138.1">
    <property type="nucleotide sequence ID" value="NZ_JAACYA010000002.1"/>
</dbReference>
<protein>
    <recommendedName>
        <fullName evidence="9">Arginine--tRNA ligase</fullName>
        <ecNumber evidence="9">6.1.1.19</ecNumber>
    </recommendedName>
    <alternativeName>
        <fullName evidence="9">Arginyl-tRNA synthetase</fullName>
        <shortName evidence="9">ArgRS</shortName>
    </alternativeName>
</protein>
<evidence type="ECO:0000256" key="6">
    <source>
        <dbReference type="ARBA" id="ARBA00022917"/>
    </source>
</evidence>
<dbReference type="SUPFAM" id="SSF55190">
    <property type="entry name" value="Arginyl-tRNA synthetase (ArgRS), N-terminal 'additional' domain"/>
    <property type="match status" value="1"/>
</dbReference>
<keyword evidence="6 9" id="KW-0648">Protein biosynthesis</keyword>
<dbReference type="SUPFAM" id="SSF52374">
    <property type="entry name" value="Nucleotidylyl transferase"/>
    <property type="match status" value="1"/>
</dbReference>
<evidence type="ECO:0000259" key="11">
    <source>
        <dbReference type="SMART" id="SM00836"/>
    </source>
</evidence>
<reference evidence="13 14" key="1">
    <citation type="journal article" date="2021" name="Syst. Appl. Microbiol.">
        <title>Persephonella atlantica sp. nov.: How to adapt to physico-chemical gradients in high temperature hydrothermal habitats.</title>
        <authorList>
            <person name="Francois D.X."/>
            <person name="Godfroy A."/>
            <person name="Mathien C."/>
            <person name="Aube J."/>
            <person name="Cathalot C."/>
            <person name="Lesongeur F."/>
            <person name="L'Haridon S."/>
            <person name="Philippon X."/>
            <person name="Roussel E.G."/>
        </authorList>
    </citation>
    <scope>NUCLEOTIDE SEQUENCE [LARGE SCALE GENOMIC DNA]</scope>
    <source>
        <strain evidence="13 14">MO1340</strain>
    </source>
</reference>
<dbReference type="Pfam" id="PF03485">
    <property type="entry name" value="Arg_tRNA_synt_N"/>
    <property type="match status" value="1"/>
</dbReference>
<keyword evidence="2 9" id="KW-0963">Cytoplasm</keyword>
<feature type="short sequence motif" description="'HIGH' region" evidence="9">
    <location>
        <begin position="125"/>
        <end position="135"/>
    </location>
</feature>
<keyword evidence="4 9" id="KW-0547">Nucleotide-binding</keyword>